<keyword evidence="4 6" id="KW-0408">Iron</keyword>
<comment type="function">
    <text evidence="6">Binds and transfers iron-sulfur (Fe-S) clusters to target apoproteins. Can hydrolyze ATP.</text>
</comment>
<organism evidence="7 8">
    <name type="scientific">Acidobacterium capsulatum (strain ATCC 51196 / DSM 11244 / BCRC 80197 / JCM 7670 / NBRC 15755 / NCIMB 13165 / 161)</name>
    <dbReference type="NCBI Taxonomy" id="240015"/>
    <lineage>
        <taxon>Bacteria</taxon>
        <taxon>Pseudomonadati</taxon>
        <taxon>Acidobacteriota</taxon>
        <taxon>Terriglobia</taxon>
        <taxon>Terriglobales</taxon>
        <taxon>Acidobacteriaceae</taxon>
        <taxon>Acidobacterium</taxon>
    </lineage>
</organism>
<dbReference type="GO" id="GO:0140663">
    <property type="term" value="F:ATP-dependent FeS chaperone activity"/>
    <property type="evidence" value="ECO:0007669"/>
    <property type="project" value="InterPro"/>
</dbReference>
<dbReference type="Proteomes" id="UP000002207">
    <property type="component" value="Chromosome"/>
</dbReference>
<dbReference type="GO" id="GO:0051539">
    <property type="term" value="F:4 iron, 4 sulfur cluster binding"/>
    <property type="evidence" value="ECO:0007669"/>
    <property type="project" value="TreeGrafter"/>
</dbReference>
<dbReference type="Pfam" id="PF10609">
    <property type="entry name" value="ParA"/>
    <property type="match status" value="1"/>
</dbReference>
<evidence type="ECO:0000313" key="8">
    <source>
        <dbReference type="Proteomes" id="UP000002207"/>
    </source>
</evidence>
<sequence>MQIEANPSQPRKDFINMAHAHTPQPPMPLPGVAHIVAIGSGKGGVGKTTVAVNTALALAKLGYQVGLIDADIYGPNVPLMLGSTDQPKVLPNNRIEPNTAHGIKVISVGFLSPGDKPLVMRGPMLHQIIRQFLQQVEWGQLDFLIVDLPPGTGDVVISLVQTVPLTGAAVVSTPSDVALQDARKAIEMFREVKAPILGVVENMSHFTCPHCQEIIDIFSKGGAERTARDFGVPFLGSVELVPAIREGGDQGQPIALAGPDSPQAKPFYAIARALAENAKVQAAKAEDVFEIN</sequence>
<proteinExistence type="inferred from homology"/>
<dbReference type="GO" id="GO:0005524">
    <property type="term" value="F:ATP binding"/>
    <property type="evidence" value="ECO:0007669"/>
    <property type="project" value="UniProtKB-UniRule"/>
</dbReference>
<dbReference type="PANTHER" id="PTHR42961:SF2">
    <property type="entry name" value="IRON-SULFUR PROTEIN NUBPL"/>
    <property type="match status" value="1"/>
</dbReference>
<dbReference type="GO" id="GO:0046872">
    <property type="term" value="F:metal ion binding"/>
    <property type="evidence" value="ECO:0007669"/>
    <property type="project" value="UniProtKB-KW"/>
</dbReference>
<comment type="similarity">
    <text evidence="6">Belongs to the Mrp/NBP35 ATP-binding proteins family.</text>
</comment>
<evidence type="ECO:0000256" key="1">
    <source>
        <dbReference type="ARBA" id="ARBA00022723"/>
    </source>
</evidence>
<dbReference type="HOGENOM" id="CLU_024839_0_2_0"/>
<comment type="subunit">
    <text evidence="6">Homodimer.</text>
</comment>
<keyword evidence="5 6" id="KW-0411">Iron-sulfur</keyword>
<dbReference type="GO" id="GO:0016887">
    <property type="term" value="F:ATP hydrolysis activity"/>
    <property type="evidence" value="ECO:0007669"/>
    <property type="project" value="UniProtKB-UniRule"/>
</dbReference>
<keyword evidence="1 6" id="KW-0479">Metal-binding</keyword>
<dbReference type="EMBL" id="CP001472">
    <property type="protein sequence ID" value="ACO34326.1"/>
    <property type="molecule type" value="Genomic_DNA"/>
</dbReference>
<dbReference type="CDD" id="cd02037">
    <property type="entry name" value="Mrp_NBP35"/>
    <property type="match status" value="1"/>
</dbReference>
<dbReference type="InterPro" id="IPR044304">
    <property type="entry name" value="NUBPL-like"/>
</dbReference>
<dbReference type="InterPro" id="IPR000808">
    <property type="entry name" value="Mrp-like_CS"/>
</dbReference>
<reference evidence="7 8" key="1">
    <citation type="journal article" date="2009" name="Appl. Environ. Microbiol.">
        <title>Three genomes from the phylum Acidobacteria provide insight into the lifestyles of these microorganisms in soils.</title>
        <authorList>
            <person name="Ward N.L."/>
            <person name="Challacombe J.F."/>
            <person name="Janssen P.H."/>
            <person name="Henrissat B."/>
            <person name="Coutinho P.M."/>
            <person name="Wu M."/>
            <person name="Xie G."/>
            <person name="Haft D.H."/>
            <person name="Sait M."/>
            <person name="Badger J."/>
            <person name="Barabote R.D."/>
            <person name="Bradley B."/>
            <person name="Brettin T.S."/>
            <person name="Brinkac L.M."/>
            <person name="Bruce D."/>
            <person name="Creasy T."/>
            <person name="Daugherty S.C."/>
            <person name="Davidsen T.M."/>
            <person name="DeBoy R.T."/>
            <person name="Detter J.C."/>
            <person name="Dodson R.J."/>
            <person name="Durkin A.S."/>
            <person name="Ganapathy A."/>
            <person name="Gwinn-Giglio M."/>
            <person name="Han C.S."/>
            <person name="Khouri H."/>
            <person name="Kiss H."/>
            <person name="Kothari S.P."/>
            <person name="Madupu R."/>
            <person name="Nelson K.E."/>
            <person name="Nelson W.C."/>
            <person name="Paulsen I."/>
            <person name="Penn K."/>
            <person name="Ren Q."/>
            <person name="Rosovitz M.J."/>
            <person name="Selengut J.D."/>
            <person name="Shrivastava S."/>
            <person name="Sullivan S.A."/>
            <person name="Tapia R."/>
            <person name="Thompson L.S."/>
            <person name="Watkins K.L."/>
            <person name="Yang Q."/>
            <person name="Yu C."/>
            <person name="Zafar N."/>
            <person name="Zhou L."/>
            <person name="Kuske C.R."/>
        </authorList>
    </citation>
    <scope>NUCLEOTIDE SEQUENCE [LARGE SCALE GENOMIC DNA]</scope>
    <source>
        <strain evidence="8">ATCC 51196 / DSM 11244 / BCRC 80197 / JCM 7670 / NBRC 15755 / NCIMB 13165 / 161</strain>
    </source>
</reference>
<dbReference type="HAMAP" id="MF_02040">
    <property type="entry name" value="Mrp_NBP35"/>
    <property type="match status" value="1"/>
</dbReference>
<evidence type="ECO:0000256" key="2">
    <source>
        <dbReference type="ARBA" id="ARBA00022741"/>
    </source>
</evidence>
<name>C1F7I1_ACIC5</name>
<dbReference type="Gene3D" id="3.40.50.300">
    <property type="entry name" value="P-loop containing nucleotide triphosphate hydrolases"/>
    <property type="match status" value="1"/>
</dbReference>
<dbReference type="InterPro" id="IPR033756">
    <property type="entry name" value="YlxH/NBP35"/>
</dbReference>
<keyword evidence="3 6" id="KW-0067">ATP-binding</keyword>
<feature type="binding site" evidence="6">
    <location>
        <begin position="41"/>
        <end position="48"/>
    </location>
    <ligand>
        <name>ATP</name>
        <dbReference type="ChEBI" id="CHEBI:30616"/>
    </ligand>
</feature>
<dbReference type="InterPro" id="IPR019591">
    <property type="entry name" value="Mrp/NBP35_ATP-bd"/>
</dbReference>
<dbReference type="PANTHER" id="PTHR42961">
    <property type="entry name" value="IRON-SULFUR PROTEIN NUBPL"/>
    <property type="match status" value="1"/>
</dbReference>
<dbReference type="FunCoup" id="C1F7I1">
    <property type="interactions" value="488"/>
</dbReference>
<dbReference type="GO" id="GO:0016226">
    <property type="term" value="P:iron-sulfur cluster assembly"/>
    <property type="evidence" value="ECO:0007669"/>
    <property type="project" value="InterPro"/>
</dbReference>
<evidence type="ECO:0000256" key="3">
    <source>
        <dbReference type="ARBA" id="ARBA00022840"/>
    </source>
</evidence>
<evidence type="ECO:0000313" key="7">
    <source>
        <dbReference type="EMBL" id="ACO34326.1"/>
    </source>
</evidence>
<dbReference type="InParanoid" id="C1F7I1"/>
<keyword evidence="6" id="KW-0378">Hydrolase</keyword>
<evidence type="ECO:0000256" key="5">
    <source>
        <dbReference type="ARBA" id="ARBA00023014"/>
    </source>
</evidence>
<dbReference type="AlphaFoldDB" id="C1F7I1"/>
<dbReference type="KEGG" id="aca:ACP_1710"/>
<accession>C1F7I1</accession>
<gene>
    <name evidence="7" type="ordered locus">ACP_1710</name>
</gene>
<dbReference type="PROSITE" id="PS01215">
    <property type="entry name" value="MRP"/>
    <property type="match status" value="1"/>
</dbReference>
<keyword evidence="8" id="KW-1185">Reference proteome</keyword>
<dbReference type="SUPFAM" id="SSF52540">
    <property type="entry name" value="P-loop containing nucleoside triphosphate hydrolases"/>
    <property type="match status" value="1"/>
</dbReference>
<evidence type="ECO:0000256" key="4">
    <source>
        <dbReference type="ARBA" id="ARBA00023004"/>
    </source>
</evidence>
<dbReference type="InterPro" id="IPR027417">
    <property type="entry name" value="P-loop_NTPase"/>
</dbReference>
<protein>
    <recommendedName>
        <fullName evidence="6">Iron-sulfur cluster carrier protein</fullName>
    </recommendedName>
</protein>
<dbReference type="STRING" id="240015.ACP_1710"/>
<keyword evidence="2 6" id="KW-0547">Nucleotide-binding</keyword>
<dbReference type="eggNOG" id="COG0489">
    <property type="taxonomic scope" value="Bacteria"/>
</dbReference>
<dbReference type="FunFam" id="3.40.50.300:FF:001119">
    <property type="entry name" value="Iron-sulfur cluster carrier protein"/>
    <property type="match status" value="1"/>
</dbReference>
<evidence type="ECO:0000256" key="6">
    <source>
        <dbReference type="HAMAP-Rule" id="MF_02040"/>
    </source>
</evidence>